<evidence type="ECO:0000259" key="1">
    <source>
        <dbReference type="Pfam" id="PF13248"/>
    </source>
</evidence>
<feature type="domain" description="Putative zinc-ribbon" evidence="1">
    <location>
        <begin position="14"/>
        <end position="38"/>
    </location>
</feature>
<protein>
    <recommendedName>
        <fullName evidence="1">Putative zinc-ribbon domain-containing protein</fullName>
    </recommendedName>
</protein>
<reference evidence="2" key="1">
    <citation type="journal article" date="2020" name="mSystems">
        <title>Genome- and Community-Level Interaction Insights into Carbon Utilization and Element Cycling Functions of Hydrothermarchaeota in Hydrothermal Sediment.</title>
        <authorList>
            <person name="Zhou Z."/>
            <person name="Liu Y."/>
            <person name="Xu W."/>
            <person name="Pan J."/>
            <person name="Luo Z.H."/>
            <person name="Li M."/>
        </authorList>
    </citation>
    <scope>NUCLEOTIDE SEQUENCE [LARGE SCALE GENOMIC DNA]</scope>
    <source>
        <strain evidence="2">SpSt-876</strain>
    </source>
</reference>
<dbReference type="Pfam" id="PF13248">
    <property type="entry name" value="Zn_ribbon_3"/>
    <property type="match status" value="1"/>
</dbReference>
<accession>A0A7C6AAU3</accession>
<dbReference type="InterPro" id="IPR059113">
    <property type="entry name" value="Znf_ribbon"/>
</dbReference>
<dbReference type="AlphaFoldDB" id="A0A7C6AAU3"/>
<proteinExistence type="predicted"/>
<dbReference type="EMBL" id="DTLI01000226">
    <property type="protein sequence ID" value="HHS53073.1"/>
    <property type="molecule type" value="Genomic_DNA"/>
</dbReference>
<sequence length="71" mass="8231">MKKEQNFPEEPQQEYICSECGTDVAFEDKICPKCGADLSKIEDVQEIDVSESYEVAEKTKDKLTEKFFFLK</sequence>
<organism evidence="2">
    <name type="scientific">candidate division WOR-3 bacterium</name>
    <dbReference type="NCBI Taxonomy" id="2052148"/>
    <lineage>
        <taxon>Bacteria</taxon>
        <taxon>Bacteria division WOR-3</taxon>
    </lineage>
</organism>
<name>A0A7C6AAU3_UNCW3</name>
<gene>
    <name evidence="2" type="ORF">ENW73_09535</name>
</gene>
<comment type="caution">
    <text evidence="2">The sequence shown here is derived from an EMBL/GenBank/DDBJ whole genome shotgun (WGS) entry which is preliminary data.</text>
</comment>
<evidence type="ECO:0000313" key="2">
    <source>
        <dbReference type="EMBL" id="HHS53073.1"/>
    </source>
</evidence>